<keyword evidence="2" id="KW-1185">Reference proteome</keyword>
<dbReference type="InterPro" id="IPR021109">
    <property type="entry name" value="Peptidase_aspartic_dom_sf"/>
</dbReference>
<dbReference type="Proteomes" id="UP000188268">
    <property type="component" value="Unassembled WGS sequence"/>
</dbReference>
<dbReference type="OMA" id="AGISMHA"/>
<dbReference type="OrthoDB" id="999913at2759"/>
<comment type="caution">
    <text evidence="1">The sequence shown here is derived from an EMBL/GenBank/DDBJ whole genome shotgun (WGS) entry which is preliminary data.</text>
</comment>
<dbReference type="EMBL" id="AWWV01008615">
    <property type="protein sequence ID" value="OMO89726.1"/>
    <property type="molecule type" value="Genomic_DNA"/>
</dbReference>
<dbReference type="Gramene" id="OMO89726">
    <property type="protein sequence ID" value="OMO89726"/>
    <property type="gene ID" value="CCACVL1_07670"/>
</dbReference>
<dbReference type="AlphaFoldDB" id="A0A1R3J4M6"/>
<gene>
    <name evidence="1" type="ORF">CCACVL1_07670</name>
</gene>
<protein>
    <recommendedName>
        <fullName evidence="3">Aspartic peptidase</fullName>
    </recommendedName>
</protein>
<dbReference type="CDD" id="cd00303">
    <property type="entry name" value="retropepsin_like"/>
    <property type="match status" value="1"/>
</dbReference>
<name>A0A1R3J4M6_COCAP</name>
<evidence type="ECO:0008006" key="3">
    <source>
        <dbReference type="Google" id="ProtNLM"/>
    </source>
</evidence>
<evidence type="ECO:0000313" key="1">
    <source>
        <dbReference type="EMBL" id="OMO89726.1"/>
    </source>
</evidence>
<accession>A0A1R3J4M6</accession>
<organism evidence="1 2">
    <name type="scientific">Corchorus capsularis</name>
    <name type="common">Jute</name>
    <dbReference type="NCBI Taxonomy" id="210143"/>
    <lineage>
        <taxon>Eukaryota</taxon>
        <taxon>Viridiplantae</taxon>
        <taxon>Streptophyta</taxon>
        <taxon>Embryophyta</taxon>
        <taxon>Tracheophyta</taxon>
        <taxon>Spermatophyta</taxon>
        <taxon>Magnoliopsida</taxon>
        <taxon>eudicotyledons</taxon>
        <taxon>Gunneridae</taxon>
        <taxon>Pentapetalae</taxon>
        <taxon>rosids</taxon>
        <taxon>malvids</taxon>
        <taxon>Malvales</taxon>
        <taxon>Malvaceae</taxon>
        <taxon>Grewioideae</taxon>
        <taxon>Apeibeae</taxon>
        <taxon>Corchorus</taxon>
    </lineage>
</organism>
<dbReference type="Gene3D" id="2.40.70.10">
    <property type="entry name" value="Acid Proteases"/>
    <property type="match status" value="1"/>
</dbReference>
<reference evidence="1 2" key="1">
    <citation type="submission" date="2013-09" db="EMBL/GenBank/DDBJ databases">
        <title>Corchorus capsularis genome sequencing.</title>
        <authorList>
            <person name="Alam M."/>
            <person name="Haque M.S."/>
            <person name="Islam M.S."/>
            <person name="Emdad E.M."/>
            <person name="Islam M.M."/>
            <person name="Ahmed B."/>
            <person name="Halim A."/>
            <person name="Hossen Q.M.M."/>
            <person name="Hossain M.Z."/>
            <person name="Ahmed R."/>
            <person name="Khan M.M."/>
            <person name="Islam R."/>
            <person name="Rashid M.M."/>
            <person name="Khan S.A."/>
            <person name="Rahman M.S."/>
            <person name="Alam M."/>
        </authorList>
    </citation>
    <scope>NUCLEOTIDE SEQUENCE [LARGE SCALE GENOMIC DNA]</scope>
    <source>
        <strain evidence="2">cv. CVL-1</strain>
        <tissue evidence="1">Whole seedling</tissue>
    </source>
</reference>
<sequence length="112" mass="12345">MWCCAKYSPGHSCLRSNLFSILKSGVDDKLPELDEAFELPSEITLDEAAAIEATLEPVLSFNSLLGTSGPQTMRIIDRIKGQKVIVLIDSGSSHNFMDARVVKRLGFFKQSI</sequence>
<evidence type="ECO:0000313" key="2">
    <source>
        <dbReference type="Proteomes" id="UP000188268"/>
    </source>
</evidence>
<proteinExistence type="predicted"/>